<name>A0AAW9S2R9_9BACT</name>
<accession>A0AAW9S2R9</accession>
<dbReference type="AlphaFoldDB" id="A0AAW9S2R9"/>
<gene>
    <name evidence="1" type="ORF">AAG747_02135</name>
</gene>
<comment type="caution">
    <text evidence="1">The sequence shown here is derived from an EMBL/GenBank/DDBJ whole genome shotgun (WGS) entry which is preliminary data.</text>
</comment>
<evidence type="ECO:0000313" key="2">
    <source>
        <dbReference type="Proteomes" id="UP001403385"/>
    </source>
</evidence>
<keyword evidence="2" id="KW-1185">Reference proteome</keyword>
<dbReference type="Proteomes" id="UP001403385">
    <property type="component" value="Unassembled WGS sequence"/>
</dbReference>
<organism evidence="1 2">
    <name type="scientific">Rapidithrix thailandica</name>
    <dbReference type="NCBI Taxonomy" id="413964"/>
    <lineage>
        <taxon>Bacteria</taxon>
        <taxon>Pseudomonadati</taxon>
        <taxon>Bacteroidota</taxon>
        <taxon>Cytophagia</taxon>
        <taxon>Cytophagales</taxon>
        <taxon>Flammeovirgaceae</taxon>
        <taxon>Rapidithrix</taxon>
    </lineage>
</organism>
<protein>
    <submittedName>
        <fullName evidence="1">Uncharacterized protein</fullName>
    </submittedName>
</protein>
<dbReference type="RefSeq" id="WP_346819470.1">
    <property type="nucleotide sequence ID" value="NZ_JBDKWZ010000001.1"/>
</dbReference>
<evidence type="ECO:0000313" key="1">
    <source>
        <dbReference type="EMBL" id="MEN7546688.1"/>
    </source>
</evidence>
<dbReference type="EMBL" id="JBDKWZ010000001">
    <property type="protein sequence ID" value="MEN7546688.1"/>
    <property type="molecule type" value="Genomic_DNA"/>
</dbReference>
<proteinExistence type="predicted"/>
<reference evidence="1 2" key="1">
    <citation type="submission" date="2024-04" db="EMBL/GenBank/DDBJ databases">
        <title>Novel genus in family Flammeovirgaceae.</title>
        <authorList>
            <person name="Nguyen T.H."/>
            <person name="Vuong T.Q."/>
            <person name="Le H."/>
            <person name="Kim S.-G."/>
        </authorList>
    </citation>
    <scope>NUCLEOTIDE SEQUENCE [LARGE SCALE GENOMIC DNA]</scope>
    <source>
        <strain evidence="1 2">JCM 23209</strain>
    </source>
</reference>
<sequence>MNLEKQINEFWHEVRMALSSLLDRTHKLIDSGKAQLEINQLKWKVNTHYRDIGSLIYHENQNGETIDSQHPEIQEKIREIDEFKEQIQKLKQESKS</sequence>